<protein>
    <submittedName>
        <fullName evidence="2">Unannotated protein</fullName>
    </submittedName>
</protein>
<dbReference type="PANTHER" id="PTHR44394">
    <property type="entry name" value="BETA-ALANINE-ACTIVATING ENZYME"/>
    <property type="match status" value="1"/>
</dbReference>
<name>A0A6J7HW02_9ZZZZ</name>
<sequence>MDALAERLRAAAARAGRGGRSVVADAKESLAQPDLVRRADEVAREVDRAVTGPRPVVAVVLPSSVDAVVQLAAAVLGGHTVCFLDPAGGARTGAVLDALAPDLVVDKTGLHPHRARGAPRRDPGAAGYVAMSSGTTGSAPKGVLTSWECLADFAPHGAAALDLDATARWGEPTHPSYDLALTNWVLALAVGASLHVSGALADRVRPLAFLARRGATHVRLAPGYADLAAAEAGRGTPCGVRVWGSGGDRLTRAQAATVLGLGPATLVNTYGTSETAGFASAAAYASTDELRSRDGSVGIGHGRLGPWRVALAPDEAGNDVISVHSPHVGAGYLFGGDGQDYPRWEQDRVVTGDLGVADGDDLFCLGRVGRLVKRSASFVNLDDVDAVVRDLRGVASFTVSTRGGSLVTLVEGEVQAMAAVLEDLATRLAPGVVPDRLVPVRALPRLGNGKTDQAGALAMAELALAEQALEKA</sequence>
<evidence type="ECO:0000259" key="1">
    <source>
        <dbReference type="Pfam" id="PF00501"/>
    </source>
</evidence>
<dbReference type="Gene3D" id="3.30.300.30">
    <property type="match status" value="1"/>
</dbReference>
<dbReference type="EMBL" id="CAFBMW010000004">
    <property type="protein sequence ID" value="CAB4923186.1"/>
    <property type="molecule type" value="Genomic_DNA"/>
</dbReference>
<dbReference type="GO" id="GO:0043041">
    <property type="term" value="P:amino acid activation for nonribosomal peptide biosynthetic process"/>
    <property type="evidence" value="ECO:0007669"/>
    <property type="project" value="TreeGrafter"/>
</dbReference>
<dbReference type="PANTHER" id="PTHR44394:SF1">
    <property type="entry name" value="BETA-ALANINE-ACTIVATING ENZYME"/>
    <property type="match status" value="1"/>
</dbReference>
<dbReference type="InterPro" id="IPR045851">
    <property type="entry name" value="AMP-bd_C_sf"/>
</dbReference>
<dbReference type="InterPro" id="IPR000873">
    <property type="entry name" value="AMP-dep_synth/lig_dom"/>
</dbReference>
<dbReference type="Gene3D" id="3.40.50.12780">
    <property type="entry name" value="N-terminal domain of ligase-like"/>
    <property type="match status" value="1"/>
</dbReference>
<accession>A0A6J7HW02</accession>
<evidence type="ECO:0000313" key="2">
    <source>
        <dbReference type="EMBL" id="CAB4923186.1"/>
    </source>
</evidence>
<dbReference type="AlphaFoldDB" id="A0A6J7HW02"/>
<feature type="domain" description="AMP-dependent synthetase/ligase" evidence="1">
    <location>
        <begin position="118"/>
        <end position="332"/>
    </location>
</feature>
<gene>
    <name evidence="2" type="ORF">UFOPK3662_00751</name>
</gene>
<organism evidence="2">
    <name type="scientific">freshwater metagenome</name>
    <dbReference type="NCBI Taxonomy" id="449393"/>
    <lineage>
        <taxon>unclassified sequences</taxon>
        <taxon>metagenomes</taxon>
        <taxon>ecological metagenomes</taxon>
    </lineage>
</organism>
<dbReference type="InterPro" id="IPR052091">
    <property type="entry name" value="Beta-ala_Activ/Resist"/>
</dbReference>
<dbReference type="Pfam" id="PF00501">
    <property type="entry name" value="AMP-binding"/>
    <property type="match status" value="1"/>
</dbReference>
<proteinExistence type="predicted"/>
<dbReference type="InterPro" id="IPR042099">
    <property type="entry name" value="ANL_N_sf"/>
</dbReference>
<dbReference type="SUPFAM" id="SSF56801">
    <property type="entry name" value="Acetyl-CoA synthetase-like"/>
    <property type="match status" value="1"/>
</dbReference>
<reference evidence="2" key="1">
    <citation type="submission" date="2020-05" db="EMBL/GenBank/DDBJ databases">
        <authorList>
            <person name="Chiriac C."/>
            <person name="Salcher M."/>
            <person name="Ghai R."/>
            <person name="Kavagutti S V."/>
        </authorList>
    </citation>
    <scope>NUCLEOTIDE SEQUENCE</scope>
</reference>